<dbReference type="RefSeq" id="WP_170925300.1">
    <property type="nucleotide sequence ID" value="NZ_FWFJ01000059.1"/>
</dbReference>
<proteinExistence type="predicted"/>
<keyword evidence="2" id="KW-0378">Hydrolase</keyword>
<dbReference type="PANTHER" id="PTHR43433:SF5">
    <property type="entry name" value="AB HYDROLASE-1 DOMAIN-CONTAINING PROTEIN"/>
    <property type="match status" value="1"/>
</dbReference>
<dbReference type="Pfam" id="PF00561">
    <property type="entry name" value="Abhydrolase_1"/>
    <property type="match status" value="1"/>
</dbReference>
<accession>A0A1X7AAE7</accession>
<feature type="domain" description="AB hydrolase-1" evidence="1">
    <location>
        <begin position="22"/>
        <end position="217"/>
    </location>
</feature>
<dbReference type="Gene3D" id="3.40.50.1820">
    <property type="entry name" value="alpha/beta hydrolase"/>
    <property type="match status" value="1"/>
</dbReference>
<dbReference type="EMBL" id="FWFJ01000059">
    <property type="protein sequence ID" value="SLN74114.1"/>
    <property type="molecule type" value="Genomic_DNA"/>
</dbReference>
<evidence type="ECO:0000313" key="2">
    <source>
        <dbReference type="EMBL" id="SLN74114.1"/>
    </source>
</evidence>
<dbReference type="SUPFAM" id="SSF53474">
    <property type="entry name" value="alpha/beta-Hydrolases"/>
    <property type="match status" value="1"/>
</dbReference>
<organism evidence="2 3">
    <name type="scientific">Roseovarius gaetbuli</name>
    <dbReference type="NCBI Taxonomy" id="1356575"/>
    <lineage>
        <taxon>Bacteria</taxon>
        <taxon>Pseudomonadati</taxon>
        <taxon>Pseudomonadota</taxon>
        <taxon>Alphaproteobacteria</taxon>
        <taxon>Rhodobacterales</taxon>
        <taxon>Roseobacteraceae</taxon>
        <taxon>Roseovarius</taxon>
    </lineage>
</organism>
<keyword evidence="3" id="KW-1185">Reference proteome</keyword>
<dbReference type="InterPro" id="IPR029058">
    <property type="entry name" value="AB_hydrolase_fold"/>
</dbReference>
<dbReference type="PANTHER" id="PTHR43433">
    <property type="entry name" value="HYDROLASE, ALPHA/BETA FOLD FAMILY PROTEIN"/>
    <property type="match status" value="1"/>
</dbReference>
<evidence type="ECO:0000259" key="1">
    <source>
        <dbReference type="Pfam" id="PF00561"/>
    </source>
</evidence>
<gene>
    <name evidence="2" type="primary">rutD</name>
    <name evidence="2" type="ORF">ROG8370_03650</name>
</gene>
<evidence type="ECO:0000313" key="3">
    <source>
        <dbReference type="Proteomes" id="UP000194012"/>
    </source>
</evidence>
<dbReference type="InterPro" id="IPR000073">
    <property type="entry name" value="AB_hydrolase_1"/>
</dbReference>
<name>A0A1X7AAE7_9RHOB</name>
<protein>
    <submittedName>
        <fullName evidence="2">Putative aminoacrylate hydrolase RutD</fullName>
    </submittedName>
</protein>
<dbReference type="Proteomes" id="UP000194012">
    <property type="component" value="Unassembled WGS sequence"/>
</dbReference>
<reference evidence="3" key="1">
    <citation type="submission" date="2017-03" db="EMBL/GenBank/DDBJ databases">
        <authorList>
            <person name="Rodrigo-Torres L."/>
            <person name="Arahal R.D."/>
            <person name="Lucena T."/>
        </authorList>
    </citation>
    <scope>NUCLEOTIDE SEQUENCE [LARGE SCALE GENOMIC DNA]</scope>
    <source>
        <strain evidence="3">CECT 8370</strain>
    </source>
</reference>
<dbReference type="AlphaFoldDB" id="A0A1X7AAE7"/>
<sequence>MIAPDLFAAGTPGDDPIEAATAQFDSLTQKLPDGGIHLVGFSIGAMVAAHIAAARPERINRLTLVSPAAPLQLGNFLPQMAGQPVFRLAARHPRLFSALTYGQGVLTRAAPDFLMRRLFANAGGAEHALLENPEAAEVIRKGLYHSFAQNPKGYARMVRAYVRDWSPVLGAISCPVDIWQGAADRWVPLAMAQALADRLPGKVRMRLLEGSGHYSTLSHLNLGDTSTPSGKMRGFGALRVAM</sequence>
<dbReference type="InterPro" id="IPR050471">
    <property type="entry name" value="AB_hydrolase"/>
</dbReference>
<dbReference type="GO" id="GO:0016787">
    <property type="term" value="F:hydrolase activity"/>
    <property type="evidence" value="ECO:0007669"/>
    <property type="project" value="UniProtKB-KW"/>
</dbReference>